<dbReference type="GO" id="GO:0008168">
    <property type="term" value="F:methyltransferase activity"/>
    <property type="evidence" value="ECO:0007669"/>
    <property type="project" value="UniProtKB-KW"/>
</dbReference>
<evidence type="ECO:0000256" key="3">
    <source>
        <dbReference type="ARBA" id="ARBA00022691"/>
    </source>
</evidence>
<comment type="similarity">
    <text evidence="4">Belongs to the MT-A70-like family.</text>
</comment>
<organism evidence="5 6">
    <name type="scientific">Clostridium scindens (strain ATCC 35704 / DSM 5676 / VPI 13733 / 19)</name>
    <dbReference type="NCBI Taxonomy" id="411468"/>
    <lineage>
        <taxon>Bacteria</taxon>
        <taxon>Bacillati</taxon>
        <taxon>Bacillota</taxon>
        <taxon>Clostridia</taxon>
        <taxon>Lachnospirales</taxon>
        <taxon>Lachnospiraceae</taxon>
    </lineage>
</organism>
<dbReference type="Gene3D" id="3.40.50.150">
    <property type="entry name" value="Vaccinia Virus protein VP39"/>
    <property type="match status" value="1"/>
</dbReference>
<protein>
    <recommendedName>
        <fullName evidence="7">MT-A70</fullName>
    </recommendedName>
</protein>
<dbReference type="GO" id="GO:0003676">
    <property type="term" value="F:nucleic acid binding"/>
    <property type="evidence" value="ECO:0007669"/>
    <property type="project" value="InterPro"/>
</dbReference>
<accession>A0A494WRZ9</accession>
<reference evidence="5 6" key="1">
    <citation type="journal article" date="2019" name="Appl. Environ. Microbiol.">
        <title>Clostridium scindens ATCC 35704: integration of nutritional requirements, the complete genome sequence, and global transcriptional responses to bile acids.</title>
        <authorList>
            <person name="Devendran S."/>
            <person name="Shrestha R."/>
            <person name="Alves J.M.P."/>
            <person name="Wolf P.G."/>
            <person name="Ly L."/>
            <person name="Hernandez A.G."/>
            <person name="Mendez-Garcia C."/>
            <person name="Inboden A."/>
            <person name="Wiley J."/>
            <person name="Paul O."/>
            <person name="Allen A."/>
            <person name="Springer E."/>
            <person name="Wright C.L."/>
            <person name="Fields C.J."/>
            <person name="Daniel S.L."/>
            <person name="Ridlon J.M."/>
        </authorList>
    </citation>
    <scope>NUCLEOTIDE SEQUENCE [LARGE SCALE GENOMIC DNA]</scope>
    <source>
        <strain evidence="5 6">ATCC 35704</strain>
    </source>
</reference>
<dbReference type="PROSITE" id="PS00092">
    <property type="entry name" value="N6_MTASE"/>
    <property type="match status" value="1"/>
</dbReference>
<dbReference type="PANTHER" id="PTHR12829">
    <property type="entry name" value="N6-ADENOSINE-METHYLTRANSFERASE"/>
    <property type="match status" value="1"/>
</dbReference>
<dbReference type="InterPro" id="IPR007757">
    <property type="entry name" value="MT-A70-like"/>
</dbReference>
<dbReference type="Pfam" id="PF05063">
    <property type="entry name" value="MT-A70"/>
    <property type="match status" value="1"/>
</dbReference>
<evidence type="ECO:0000313" key="5">
    <source>
        <dbReference type="EMBL" id="QBF74660.1"/>
    </source>
</evidence>
<evidence type="ECO:0008006" key="7">
    <source>
        <dbReference type="Google" id="ProtNLM"/>
    </source>
</evidence>
<dbReference type="EMBL" id="CP036170">
    <property type="protein sequence ID" value="QBF74660.1"/>
    <property type="molecule type" value="Genomic_DNA"/>
</dbReference>
<evidence type="ECO:0000256" key="1">
    <source>
        <dbReference type="ARBA" id="ARBA00022603"/>
    </source>
</evidence>
<gene>
    <name evidence="5" type="ORF">HDCHBGLK_02062</name>
</gene>
<keyword evidence="2" id="KW-0808">Transferase</keyword>
<dbReference type="AlphaFoldDB" id="A0A494WRZ9"/>
<dbReference type="PROSITE" id="PS51143">
    <property type="entry name" value="MT_A70"/>
    <property type="match status" value="1"/>
</dbReference>
<dbReference type="GO" id="GO:0032259">
    <property type="term" value="P:methylation"/>
    <property type="evidence" value="ECO:0007669"/>
    <property type="project" value="UniProtKB-KW"/>
</dbReference>
<evidence type="ECO:0000256" key="2">
    <source>
        <dbReference type="ARBA" id="ARBA00022679"/>
    </source>
</evidence>
<sequence length="209" mass="24075">MGAAGQDSGCNSVKTEQQEEKTMEINIFNTNKKYDVIYADPPWRYNDRKCNGACEHHYDTMTLEEIKKLPIKELCEKDCVLFLWTTYPMLKEALEVMEAWGFKYKSIAFQWIKLNRSGNGKFFGLGRWTRGNTEPCLLAVKGKPSRKSNSVSQLIEYPLGKHSAKPPITRDKIKELMGEECKCLELFARNNIEGWDCWGNEVGKMDEVI</sequence>
<proteinExistence type="inferred from homology"/>
<dbReference type="REBASE" id="303161">
    <property type="entry name" value="M.Csc35704ORF2062P"/>
</dbReference>
<evidence type="ECO:0000313" key="6">
    <source>
        <dbReference type="Proteomes" id="UP000289664"/>
    </source>
</evidence>
<keyword evidence="1" id="KW-0489">Methyltransferase</keyword>
<dbReference type="InterPro" id="IPR002052">
    <property type="entry name" value="DNA_methylase_N6_adenine_CS"/>
</dbReference>
<dbReference type="SUPFAM" id="SSF53335">
    <property type="entry name" value="S-adenosyl-L-methionine-dependent methyltransferases"/>
    <property type="match status" value="1"/>
</dbReference>
<dbReference type="InterPro" id="IPR029063">
    <property type="entry name" value="SAM-dependent_MTases_sf"/>
</dbReference>
<name>A0A494WRZ9_CLOS5</name>
<dbReference type="PANTHER" id="PTHR12829:SF7">
    <property type="entry name" value="N6-ADENOSINE-METHYLTRANSFERASE CATALYTIC SUBUNIT"/>
    <property type="match status" value="1"/>
</dbReference>
<dbReference type="Proteomes" id="UP000289664">
    <property type="component" value="Chromosome"/>
</dbReference>
<keyword evidence="3" id="KW-0949">S-adenosyl-L-methionine</keyword>
<dbReference type="KEGG" id="csci:HDCHBGLK_02062"/>
<keyword evidence="6" id="KW-1185">Reference proteome</keyword>
<evidence type="ECO:0000256" key="4">
    <source>
        <dbReference type="PROSITE-ProRule" id="PRU00489"/>
    </source>
</evidence>